<accession>W5M3T5</accession>
<dbReference type="EMBL" id="AHAT01009652">
    <property type="status" value="NOT_ANNOTATED_CDS"/>
    <property type="molecule type" value="Genomic_DNA"/>
</dbReference>
<dbReference type="EMBL" id="KT235759">
    <property type="protein sequence ID" value="ALD51542.1"/>
    <property type="molecule type" value="mRNA"/>
</dbReference>
<dbReference type="AlphaFoldDB" id="W5M3T5"/>
<dbReference type="Ensembl" id="ENSLOCT00000003049.1">
    <property type="protein sequence ID" value="ENSLOCP00000003043.1"/>
    <property type="gene ID" value="ENSLOCG00000002591.1"/>
</dbReference>
<reference evidence="3" key="3">
    <citation type="submission" date="2025-05" db="UniProtKB">
        <authorList>
            <consortium name="Ensembl"/>
        </authorList>
    </citation>
    <scope>IDENTIFICATION</scope>
</reference>
<dbReference type="HOGENOM" id="CLU_2694210_0_0_1"/>
<protein>
    <submittedName>
        <fullName evidence="2 3">Urotensin 2</fullName>
    </submittedName>
</protein>
<evidence type="ECO:0000256" key="1">
    <source>
        <dbReference type="SAM" id="SignalP"/>
    </source>
</evidence>
<keyword evidence="1" id="KW-0732">Signal</keyword>
<dbReference type="Bgee" id="ENSLOCG00000002591">
    <property type="expression patterns" value="Expressed in ovary and 2 other cell types or tissues"/>
</dbReference>
<organism evidence="3 4">
    <name type="scientific">Lepisosteus oculatus</name>
    <name type="common">Spotted gar</name>
    <dbReference type="NCBI Taxonomy" id="7918"/>
    <lineage>
        <taxon>Eukaryota</taxon>
        <taxon>Metazoa</taxon>
        <taxon>Chordata</taxon>
        <taxon>Craniata</taxon>
        <taxon>Vertebrata</taxon>
        <taxon>Euteleostomi</taxon>
        <taxon>Actinopterygii</taxon>
        <taxon>Neopterygii</taxon>
        <taxon>Holostei</taxon>
        <taxon>Semionotiformes</taxon>
        <taxon>Lepisosteidae</taxon>
        <taxon>Lepisosteus</taxon>
    </lineage>
</organism>
<sequence>MMGKLLLSWALLLTVSWPVFAHPITDSAEMSYSGPVSVEESRVVSPDDLSLSEQAFLSQGSPALGYSSLPAADI</sequence>
<reference evidence="4" key="1">
    <citation type="submission" date="2011-12" db="EMBL/GenBank/DDBJ databases">
        <title>The Draft Genome of Lepisosteus oculatus.</title>
        <authorList>
            <consortium name="The Broad Institute Genome Assembly &amp; Analysis Group"/>
            <consortium name="Computational R&amp;D Group"/>
            <consortium name="and Sequencing Platform"/>
            <person name="Di Palma F."/>
            <person name="Alfoldi J."/>
            <person name="Johnson J."/>
            <person name="Berlin A."/>
            <person name="Gnerre S."/>
            <person name="Jaffe D."/>
            <person name="MacCallum I."/>
            <person name="Young S."/>
            <person name="Walker B.J."/>
            <person name="Lander E.S."/>
            <person name="Lindblad-Toh K."/>
        </authorList>
    </citation>
    <scope>NUCLEOTIDE SEQUENCE [LARGE SCALE GENOMIC DNA]</scope>
</reference>
<feature type="chain" id="PRO_5014109531" evidence="1">
    <location>
        <begin position="22"/>
        <end position="74"/>
    </location>
</feature>
<proteinExistence type="evidence at transcript level"/>
<dbReference type="Proteomes" id="UP000018468">
    <property type="component" value="Linkage group LG25"/>
</dbReference>
<evidence type="ECO:0000313" key="4">
    <source>
        <dbReference type="Proteomes" id="UP000018468"/>
    </source>
</evidence>
<evidence type="ECO:0000313" key="2">
    <source>
        <dbReference type="EMBL" id="ALD51542.1"/>
    </source>
</evidence>
<reference evidence="2" key="2">
    <citation type="journal article" date="2015" name="Mol. Biol. Evol.">
        <title>Prevertebrate Local Gene Duplication Facilitated Expansion of the Neuropeptide GPCR Superfamily.</title>
        <authorList>
            <person name="Yun S."/>
            <person name="Furlong M."/>
            <person name="Sim M."/>
            <person name="Cho M."/>
            <person name="Park S."/>
            <person name="Cho E.B."/>
            <person name="Reyes-Alcaraz A."/>
            <person name="Hwang J.I."/>
            <person name="Kim J."/>
            <person name="Seong J.Y."/>
        </authorList>
    </citation>
    <scope>NUCLEOTIDE SEQUENCE</scope>
</reference>
<keyword evidence="4" id="KW-1185">Reference proteome</keyword>
<dbReference type="STRING" id="7918.ENSLOCP00000003043"/>
<dbReference type="GeneTree" id="ENSGT01010000229486"/>
<gene>
    <name evidence="2" type="primary">UTS2</name>
</gene>
<evidence type="ECO:0000313" key="3">
    <source>
        <dbReference type="Ensembl" id="ENSLOCP00000003043.1"/>
    </source>
</evidence>
<name>W5M3T5_LEPOC</name>
<feature type="signal peptide" evidence="1">
    <location>
        <begin position="1"/>
        <end position="21"/>
    </location>
</feature>